<keyword evidence="11" id="KW-1185">Reference proteome</keyword>
<dbReference type="SUPFAM" id="SSF56204">
    <property type="entry name" value="Hect, E3 ligase catalytic domain"/>
    <property type="match status" value="1"/>
</dbReference>
<evidence type="ECO:0000256" key="7">
    <source>
        <dbReference type="PROSITE-ProRule" id="PRU00104"/>
    </source>
</evidence>
<dbReference type="EC" id="2.3.2.26" evidence="3"/>
<protein>
    <recommendedName>
        <fullName evidence="3">HECT-type E3 ubiquitin transferase</fullName>
        <ecNumber evidence="3">2.3.2.26</ecNumber>
    </recommendedName>
</protein>
<dbReference type="EMBL" id="CP115611">
    <property type="protein sequence ID" value="WBW71370.1"/>
    <property type="molecule type" value="Genomic_DNA"/>
</dbReference>
<reference evidence="10 11" key="1">
    <citation type="journal article" date="2023" name="G3 (Bethesda)">
        <title>A high-quality reference genome for the fission yeast Schizosaccharomyces osmophilus.</title>
        <authorList>
            <person name="Jia G.S."/>
            <person name="Zhang W.C."/>
            <person name="Liang Y."/>
            <person name="Liu X.H."/>
            <person name="Rhind N."/>
            <person name="Pidoux A."/>
            <person name="Brysch-Herzberg M."/>
            <person name="Du L.L."/>
        </authorList>
    </citation>
    <scope>NUCLEOTIDE SEQUENCE [LARGE SCALE GENOMIC DNA]</scope>
    <source>
        <strain evidence="10 11">CBS 15793</strain>
    </source>
</reference>
<dbReference type="GO" id="GO:0000209">
    <property type="term" value="P:protein polyubiquitination"/>
    <property type="evidence" value="ECO:0007669"/>
    <property type="project" value="InterPro"/>
</dbReference>
<dbReference type="Proteomes" id="UP001212411">
    <property type="component" value="Chromosome 1"/>
</dbReference>
<dbReference type="KEGG" id="som:SOMG_00629"/>
<dbReference type="RefSeq" id="XP_056035613.1">
    <property type="nucleotide sequence ID" value="XM_056179423.1"/>
</dbReference>
<sequence length="826" mass="95746">MPPSAHSFTQLANHTSRVQQCESNNHEQLGSDKPPCTSRTYSDAHIKVSEKLKELVFQQMGGNPVGFRWPGSSKDSHNNHGNEEIEMVIERPYDDNPTNNIQVVGTCICCRSSLRYPKTVPCFRCVVCLTINDLHPVHGKLDHSQKEDNPSTISAALVFQKIKETRSCLKNARRKKDKQTYTMAILSLQQFLSRLFRNSYILLQTFSTTERVYKTCGLNFNDIWLMYEQLMSLDPSIMEEVLKATDCLLRRPKQHCYDITHYRFLLILLENPLITYNNRDKKHSKLGILKRILGILSNLGNEAHRYFICWFTQGPYRKASFFRDKVDLVNGFIGQRLSKQCERIQYNYSYNADWQIRAAAISMALLYGANCQMNLVVKSSFYCTMVDYVNLNKDFELWEQKRNYFTFCQYPFLLSMGAKVKIMQFDTRRQMEYRAREAFFSSILSKKAVEPYLILRVRRNHLLADSLRQVSKPGIDLKKSLKVEFVNEEGVDAGGLKKEWLLLLSREIFDPSFGLFESYPDEQTDYVWFNTDNASVNKEYYHLVGVLMGMAVYNSVNLDVRLPPVCYKKLLGLPLTLNDVAEFRPSLTNGLRALLEFEGDVEETYGLNFTINVPTERGYKTVELIKDGSYISLDNKNKREYVVAYSDYLLNKSVKSPFSTFQEGFLKVCGGNALSLFQEQEIEKLVRGNEEHINWDLLRATCTYDMYNRETVCRQSGRVHERRSHMLNNHAVQKTLAIAWLWDVIFSLTEEKQRRLLVFMTGSDRIPATGIQSIQLRVSILGPDTEKLPIAHTCFNQLCIWEYSTKEKLEQKLNRAIYETKGFGLR</sequence>
<evidence type="ECO:0000256" key="4">
    <source>
        <dbReference type="ARBA" id="ARBA00022490"/>
    </source>
</evidence>
<feature type="compositionally biased region" description="Polar residues" evidence="8">
    <location>
        <begin position="1"/>
        <end position="28"/>
    </location>
</feature>
<feature type="domain" description="HECT" evidence="9">
    <location>
        <begin position="473"/>
        <end position="826"/>
    </location>
</feature>
<evidence type="ECO:0000259" key="9">
    <source>
        <dbReference type="PROSITE" id="PS50237"/>
    </source>
</evidence>
<keyword evidence="5" id="KW-0808">Transferase</keyword>
<feature type="active site" description="Glycyl thioester intermediate" evidence="7">
    <location>
        <position position="794"/>
    </location>
</feature>
<dbReference type="PROSITE" id="PS50237">
    <property type="entry name" value="HECT"/>
    <property type="match status" value="1"/>
</dbReference>
<evidence type="ECO:0000256" key="1">
    <source>
        <dbReference type="ARBA" id="ARBA00000885"/>
    </source>
</evidence>
<dbReference type="PANTHER" id="PTHR45700">
    <property type="entry name" value="UBIQUITIN-PROTEIN LIGASE E3C"/>
    <property type="match status" value="1"/>
</dbReference>
<dbReference type="Pfam" id="PF00632">
    <property type="entry name" value="HECT"/>
    <property type="match status" value="1"/>
</dbReference>
<dbReference type="Gene3D" id="3.30.2160.10">
    <property type="entry name" value="Hect, E3 ligase catalytic domain"/>
    <property type="match status" value="1"/>
</dbReference>
<evidence type="ECO:0000256" key="2">
    <source>
        <dbReference type="ARBA" id="ARBA00004496"/>
    </source>
</evidence>
<keyword evidence="10" id="KW-0436">Ligase</keyword>
<dbReference type="GO" id="GO:0061630">
    <property type="term" value="F:ubiquitin protein ligase activity"/>
    <property type="evidence" value="ECO:0007669"/>
    <property type="project" value="UniProtKB-EC"/>
</dbReference>
<evidence type="ECO:0000256" key="5">
    <source>
        <dbReference type="ARBA" id="ARBA00022679"/>
    </source>
</evidence>
<dbReference type="FunFam" id="3.30.2160.10:FF:000004">
    <property type="entry name" value="probable E3 ubiquitin-protein ligase HERC4 isoform X1"/>
    <property type="match status" value="1"/>
</dbReference>
<name>A0AAE9W7Q6_9SCHI</name>
<dbReference type="PANTHER" id="PTHR45700:SF8">
    <property type="entry name" value="HECT-TYPE E3 UBIQUITIN TRANSFERASE"/>
    <property type="match status" value="1"/>
</dbReference>
<dbReference type="InterPro" id="IPR044611">
    <property type="entry name" value="E3A/B/C-like"/>
</dbReference>
<dbReference type="InterPro" id="IPR000569">
    <property type="entry name" value="HECT_dom"/>
</dbReference>
<proteinExistence type="predicted"/>
<dbReference type="InterPro" id="IPR035983">
    <property type="entry name" value="Hect_E3_ubiquitin_ligase"/>
</dbReference>
<evidence type="ECO:0000313" key="10">
    <source>
        <dbReference type="EMBL" id="WBW71370.1"/>
    </source>
</evidence>
<dbReference type="Gene3D" id="3.30.2410.10">
    <property type="entry name" value="Hect, E3 ligase catalytic domain"/>
    <property type="match status" value="1"/>
</dbReference>
<evidence type="ECO:0000256" key="6">
    <source>
        <dbReference type="ARBA" id="ARBA00022786"/>
    </source>
</evidence>
<evidence type="ECO:0000313" key="11">
    <source>
        <dbReference type="Proteomes" id="UP001212411"/>
    </source>
</evidence>
<evidence type="ECO:0000256" key="8">
    <source>
        <dbReference type="SAM" id="MobiDB-lite"/>
    </source>
</evidence>
<dbReference type="GO" id="GO:0005737">
    <property type="term" value="C:cytoplasm"/>
    <property type="evidence" value="ECO:0007669"/>
    <property type="project" value="UniProtKB-SubCell"/>
</dbReference>
<dbReference type="GeneID" id="80874112"/>
<dbReference type="SMART" id="SM00119">
    <property type="entry name" value="HECTc"/>
    <property type="match status" value="1"/>
</dbReference>
<feature type="region of interest" description="Disordered" evidence="8">
    <location>
        <begin position="1"/>
        <end position="40"/>
    </location>
</feature>
<dbReference type="AlphaFoldDB" id="A0AAE9W7Q6"/>
<accession>A0AAE9W7Q6</accession>
<dbReference type="Gene3D" id="3.90.1750.10">
    <property type="entry name" value="Hect, E3 ligase catalytic domains"/>
    <property type="match status" value="1"/>
</dbReference>
<dbReference type="FunFam" id="3.30.2410.10:FF:000003">
    <property type="entry name" value="probable E3 ubiquitin-protein ligase HERC4 isoform X1"/>
    <property type="match status" value="1"/>
</dbReference>
<comment type="subcellular location">
    <subcellularLocation>
        <location evidence="2">Cytoplasm</location>
    </subcellularLocation>
</comment>
<keyword evidence="6 7" id="KW-0833">Ubl conjugation pathway</keyword>
<dbReference type="CDD" id="cd00078">
    <property type="entry name" value="HECTc"/>
    <property type="match status" value="1"/>
</dbReference>
<comment type="catalytic activity">
    <reaction evidence="1">
        <text>S-ubiquitinyl-[E2 ubiquitin-conjugating enzyme]-L-cysteine + [acceptor protein]-L-lysine = [E2 ubiquitin-conjugating enzyme]-L-cysteine + N(6)-ubiquitinyl-[acceptor protein]-L-lysine.</text>
        <dbReference type="EC" id="2.3.2.26"/>
    </reaction>
</comment>
<organism evidence="10 11">
    <name type="scientific">Schizosaccharomyces osmophilus</name>
    <dbReference type="NCBI Taxonomy" id="2545709"/>
    <lineage>
        <taxon>Eukaryota</taxon>
        <taxon>Fungi</taxon>
        <taxon>Dikarya</taxon>
        <taxon>Ascomycota</taxon>
        <taxon>Taphrinomycotina</taxon>
        <taxon>Schizosaccharomycetes</taxon>
        <taxon>Schizosaccharomycetales</taxon>
        <taxon>Schizosaccharomycetaceae</taxon>
        <taxon>Schizosaccharomyces</taxon>
    </lineage>
</organism>
<gene>
    <name evidence="10" type="primary">mug30</name>
    <name evidence="10" type="ORF">SOMG_00629</name>
</gene>
<evidence type="ECO:0000256" key="3">
    <source>
        <dbReference type="ARBA" id="ARBA00012485"/>
    </source>
</evidence>
<keyword evidence="4" id="KW-0963">Cytoplasm</keyword>
<dbReference type="GO" id="GO:0016874">
    <property type="term" value="F:ligase activity"/>
    <property type="evidence" value="ECO:0007669"/>
    <property type="project" value="UniProtKB-KW"/>
</dbReference>